<reference evidence="2 3" key="1">
    <citation type="journal article" date="2016" name="Nat. Commun.">
        <title>Thousands of microbial genomes shed light on interconnected biogeochemical processes in an aquifer system.</title>
        <authorList>
            <person name="Anantharaman K."/>
            <person name="Brown C.T."/>
            <person name="Hug L.A."/>
            <person name="Sharon I."/>
            <person name="Castelle C.J."/>
            <person name="Probst A.J."/>
            <person name="Thomas B.C."/>
            <person name="Singh A."/>
            <person name="Wilkins M.J."/>
            <person name="Karaoz U."/>
            <person name="Brodie E.L."/>
            <person name="Williams K.H."/>
            <person name="Hubbard S.S."/>
            <person name="Banfield J.F."/>
        </authorList>
    </citation>
    <scope>NUCLEOTIDE SEQUENCE [LARGE SCALE GENOMIC DNA]</scope>
</reference>
<proteinExistence type="predicted"/>
<name>A0A1F5X4X9_9BACT</name>
<sequence length="64" mass="7465">MAERFRPRRKGQLELEGGTSRALIRTTAHRPPTWPPHKKSRYLLWKENSIQGKILILTKTEKGV</sequence>
<evidence type="ECO:0000313" key="2">
    <source>
        <dbReference type="EMBL" id="OGF82621.1"/>
    </source>
</evidence>
<evidence type="ECO:0000256" key="1">
    <source>
        <dbReference type="SAM" id="MobiDB-lite"/>
    </source>
</evidence>
<dbReference type="EMBL" id="MFIA01000022">
    <property type="protein sequence ID" value="OGF82621.1"/>
    <property type="molecule type" value="Genomic_DNA"/>
</dbReference>
<feature type="region of interest" description="Disordered" evidence="1">
    <location>
        <begin position="1"/>
        <end position="22"/>
    </location>
</feature>
<gene>
    <name evidence="2" type="ORF">A2924_01105</name>
</gene>
<comment type="caution">
    <text evidence="2">The sequence shown here is derived from an EMBL/GenBank/DDBJ whole genome shotgun (WGS) entry which is preliminary data.</text>
</comment>
<dbReference type="AlphaFoldDB" id="A0A1F5X4X9"/>
<protein>
    <submittedName>
        <fullName evidence="2">Uncharacterized protein</fullName>
    </submittedName>
</protein>
<evidence type="ECO:0000313" key="3">
    <source>
        <dbReference type="Proteomes" id="UP000178046"/>
    </source>
</evidence>
<organism evidence="2 3">
    <name type="scientific">Candidatus Giovannonibacteria bacterium RIFCSPLOWO2_01_FULL_44_16</name>
    <dbReference type="NCBI Taxonomy" id="1798348"/>
    <lineage>
        <taxon>Bacteria</taxon>
        <taxon>Candidatus Giovannoniibacteriota</taxon>
    </lineage>
</organism>
<dbReference type="Proteomes" id="UP000178046">
    <property type="component" value="Unassembled WGS sequence"/>
</dbReference>
<feature type="compositionally biased region" description="Basic residues" evidence="1">
    <location>
        <begin position="1"/>
        <end position="10"/>
    </location>
</feature>
<accession>A0A1F5X4X9</accession>